<dbReference type="SUPFAM" id="SSF56529">
    <property type="entry name" value="FAH"/>
    <property type="match status" value="1"/>
</dbReference>
<evidence type="ECO:0000313" key="4">
    <source>
        <dbReference type="EMBL" id="ETW94838.1"/>
    </source>
</evidence>
<dbReference type="GO" id="GO:0016853">
    <property type="term" value="F:isomerase activity"/>
    <property type="evidence" value="ECO:0007669"/>
    <property type="project" value="UniProtKB-ARBA"/>
</dbReference>
<dbReference type="PATRIC" id="fig|1429438.4.peg.6272"/>
<dbReference type="InterPro" id="IPR036663">
    <property type="entry name" value="Fumarylacetoacetase_C_sf"/>
</dbReference>
<dbReference type="PANTHER" id="PTHR42796:SF4">
    <property type="entry name" value="FUMARYLACETOACETATE HYDROLASE DOMAIN-CONTAINING PROTEIN 2A"/>
    <property type="match status" value="1"/>
</dbReference>
<accession>W4L9T7</accession>
<dbReference type="InterPro" id="IPR051121">
    <property type="entry name" value="FAH"/>
</dbReference>
<name>W4L9T7_ENTF1</name>
<dbReference type="Gene3D" id="3.90.850.10">
    <property type="entry name" value="Fumarylacetoacetase-like, C-terminal domain"/>
    <property type="match status" value="1"/>
</dbReference>
<evidence type="ECO:0000256" key="2">
    <source>
        <dbReference type="ARBA" id="ARBA00022723"/>
    </source>
</evidence>
<proteinExistence type="inferred from homology"/>
<comment type="caution">
    <text evidence="4">The sequence shown here is derived from an EMBL/GenBank/DDBJ whole genome shotgun (WGS) entry which is preliminary data.</text>
</comment>
<evidence type="ECO:0000256" key="1">
    <source>
        <dbReference type="ARBA" id="ARBA00010211"/>
    </source>
</evidence>
<dbReference type="PANTHER" id="PTHR42796">
    <property type="entry name" value="FUMARYLACETOACETATE HYDROLASE DOMAIN-CONTAINING PROTEIN 2A-RELATED"/>
    <property type="match status" value="1"/>
</dbReference>
<dbReference type="HOGENOM" id="CLU_028458_3_1_7"/>
<evidence type="ECO:0000313" key="5">
    <source>
        <dbReference type="Proteomes" id="UP000019141"/>
    </source>
</evidence>
<protein>
    <recommendedName>
        <fullName evidence="3">Fumarylacetoacetase-like C-terminal domain-containing protein</fullName>
    </recommendedName>
</protein>
<comment type="similarity">
    <text evidence="1">Belongs to the FAH family.</text>
</comment>
<keyword evidence="5" id="KW-1185">Reference proteome</keyword>
<dbReference type="GO" id="GO:0046872">
    <property type="term" value="F:metal ion binding"/>
    <property type="evidence" value="ECO:0007669"/>
    <property type="project" value="UniProtKB-KW"/>
</dbReference>
<dbReference type="FunFam" id="3.90.850.10:FF:000002">
    <property type="entry name" value="2-hydroxyhepta-2,4-diene-1,7-dioate isomerase"/>
    <property type="match status" value="1"/>
</dbReference>
<keyword evidence="2" id="KW-0479">Metal-binding</keyword>
<evidence type="ECO:0000259" key="3">
    <source>
        <dbReference type="Pfam" id="PF01557"/>
    </source>
</evidence>
<dbReference type="InterPro" id="IPR011234">
    <property type="entry name" value="Fumarylacetoacetase-like_C"/>
</dbReference>
<organism evidence="4 5">
    <name type="scientific">Entotheonella factor</name>
    <dbReference type="NCBI Taxonomy" id="1429438"/>
    <lineage>
        <taxon>Bacteria</taxon>
        <taxon>Pseudomonadati</taxon>
        <taxon>Nitrospinota/Tectimicrobiota group</taxon>
        <taxon>Candidatus Tectimicrobiota</taxon>
        <taxon>Candidatus Entotheonellia</taxon>
        <taxon>Candidatus Entotheonellales</taxon>
        <taxon>Candidatus Entotheonellaceae</taxon>
        <taxon>Candidatus Entotheonella</taxon>
    </lineage>
</organism>
<dbReference type="Proteomes" id="UP000019141">
    <property type="component" value="Unassembled WGS sequence"/>
</dbReference>
<dbReference type="GO" id="GO:0019752">
    <property type="term" value="P:carboxylic acid metabolic process"/>
    <property type="evidence" value="ECO:0007669"/>
    <property type="project" value="UniProtKB-ARBA"/>
</dbReference>
<gene>
    <name evidence="4" type="ORF">ETSY1_33135</name>
</gene>
<dbReference type="Pfam" id="PF01557">
    <property type="entry name" value="FAA_hydrolase"/>
    <property type="match status" value="1"/>
</dbReference>
<reference evidence="4 5" key="1">
    <citation type="journal article" date="2014" name="Nature">
        <title>An environmental bacterial taxon with a large and distinct metabolic repertoire.</title>
        <authorList>
            <person name="Wilson M.C."/>
            <person name="Mori T."/>
            <person name="Ruckert C."/>
            <person name="Uria A.R."/>
            <person name="Helf M.J."/>
            <person name="Takada K."/>
            <person name="Gernert C."/>
            <person name="Steffens U.A."/>
            <person name="Heycke N."/>
            <person name="Schmitt S."/>
            <person name="Rinke C."/>
            <person name="Helfrich E.J."/>
            <person name="Brachmann A.O."/>
            <person name="Gurgui C."/>
            <person name="Wakimoto T."/>
            <person name="Kracht M."/>
            <person name="Crusemann M."/>
            <person name="Hentschel U."/>
            <person name="Abe I."/>
            <person name="Matsunaga S."/>
            <person name="Kalinowski J."/>
            <person name="Takeyama H."/>
            <person name="Piel J."/>
        </authorList>
    </citation>
    <scope>NUCLEOTIDE SEQUENCE [LARGE SCALE GENOMIC DNA]</scope>
    <source>
        <strain evidence="5">TSY1</strain>
    </source>
</reference>
<dbReference type="AlphaFoldDB" id="W4L9T7"/>
<feature type="domain" description="Fumarylacetoacetase-like C-terminal" evidence="3">
    <location>
        <begin position="94"/>
        <end position="303"/>
    </location>
</feature>
<sequence length="310" mass="34335">MKLATFLVQGGRRGRFGALLGDQSVVDLQAAGRVLQRRIPRDLMACIRSGTSALDAVAQVLRAVEAEHTHQQELAQTIYTRQQVRFLPPILPGKIMAVGLNYADHAAEVGSEERARPAGFIKLTSSIIGHEAPIRKPTWTKTLDYENELAVVIGRQCTNIPAENAYQYIFGYTIMNDVSAREMQRQERQIGNIMIGKNFPTSAPLGPWIVTRDEIPDPHDLQLITRVNGEIRQHANTKQQIHDIQHQMAWYSHAGFEPGDIVSTGTPSGVAAGHQGEESWYLKPGDEVACEIEGIGCLSNPVRRSRTVNK</sequence>
<dbReference type="EMBL" id="AZHW01000997">
    <property type="protein sequence ID" value="ETW94838.1"/>
    <property type="molecule type" value="Genomic_DNA"/>
</dbReference>